<evidence type="ECO:0000313" key="4">
    <source>
        <dbReference type="EMBL" id="MFD2182058.1"/>
    </source>
</evidence>
<comment type="catalytic activity">
    <reaction evidence="3">
        <text>an (S)-2-haloacid + H2O = a (2R)-2-hydroxycarboxylate + a halide anion + H(+)</text>
        <dbReference type="Rhea" id="RHEA:11192"/>
        <dbReference type="ChEBI" id="CHEBI:15377"/>
        <dbReference type="ChEBI" id="CHEBI:15378"/>
        <dbReference type="ChEBI" id="CHEBI:16042"/>
        <dbReference type="ChEBI" id="CHEBI:58314"/>
        <dbReference type="ChEBI" id="CHEBI:137405"/>
        <dbReference type="EC" id="3.8.1.2"/>
    </reaction>
</comment>
<name>A0ABW5AGJ1_9BRAD</name>
<dbReference type="InterPro" id="IPR023214">
    <property type="entry name" value="HAD_sf"/>
</dbReference>
<dbReference type="PANTHER" id="PTHR43316">
    <property type="entry name" value="HYDROLASE, HALOACID DELAHOGENASE-RELATED"/>
    <property type="match status" value="1"/>
</dbReference>
<gene>
    <name evidence="4" type="ORF">ACFSOX_07830</name>
</gene>
<dbReference type="SUPFAM" id="SSF56784">
    <property type="entry name" value="HAD-like"/>
    <property type="match status" value="1"/>
</dbReference>
<protein>
    <recommendedName>
        <fullName evidence="3">(S)-2-haloacid dehalogenase</fullName>
        <ecNumber evidence="3">3.8.1.2</ecNumber>
    </recommendedName>
    <alternativeName>
        <fullName evidence="3">2-haloalkanoic acid dehalogenase</fullName>
    </alternativeName>
    <alternativeName>
        <fullName evidence="3">Halocarboxylic acid halidohydrolase</fullName>
    </alternativeName>
    <alternativeName>
        <fullName evidence="3">L-2-haloacid dehalogenase</fullName>
    </alternativeName>
</protein>
<accession>A0ABW5AGJ1</accession>
<keyword evidence="5" id="KW-1185">Reference proteome</keyword>
<dbReference type="InterPro" id="IPR006439">
    <property type="entry name" value="HAD-SF_hydro_IA"/>
</dbReference>
<evidence type="ECO:0000313" key="5">
    <source>
        <dbReference type="Proteomes" id="UP001597314"/>
    </source>
</evidence>
<dbReference type="NCBIfam" id="TIGR01493">
    <property type="entry name" value="HAD-SF-IA-v2"/>
    <property type="match status" value="1"/>
</dbReference>
<comment type="caution">
    <text evidence="4">The sequence shown here is derived from an EMBL/GenBank/DDBJ whole genome shotgun (WGS) entry which is preliminary data.</text>
</comment>
<keyword evidence="2 3" id="KW-0378">Hydrolase</keyword>
<dbReference type="PRINTS" id="PR00413">
    <property type="entry name" value="HADHALOGNASE"/>
</dbReference>
<comment type="similarity">
    <text evidence="1 3">Belongs to the HAD-like hydrolase superfamily. S-2-haloalkanoic acid dehalogenase family.</text>
</comment>
<dbReference type="Gene3D" id="1.10.150.240">
    <property type="entry name" value="Putative phosphatase, domain 2"/>
    <property type="match status" value="1"/>
</dbReference>
<dbReference type="Gene3D" id="3.40.50.1000">
    <property type="entry name" value="HAD superfamily/HAD-like"/>
    <property type="match status" value="1"/>
</dbReference>
<dbReference type="InterPro" id="IPR023198">
    <property type="entry name" value="PGP-like_dom2"/>
</dbReference>
<evidence type="ECO:0000256" key="1">
    <source>
        <dbReference type="ARBA" id="ARBA00008106"/>
    </source>
</evidence>
<dbReference type="InterPro" id="IPR006328">
    <property type="entry name" value="2-HAD"/>
</dbReference>
<sequence length="223" mass="24466">MPVFVFDAYGTLFDVHAAIAGHRDAVGPDADRLSELWRGKQLEYTWTLTLAGRYVDFWTLTERALDHALARCPSVDPKLRRVLLDAYRVLDAYPDGRDALVALKTQGARTAILSNGTFRMLASATEAAGLGPHLDAVLSVEAVGVYKPRPEVYRLVVDTFAVTPAAVVFVSSNRWDVMGAAAFGFRTVWVDRTGAPDEYHDLAPRHRLASLAELPRLAAGDPM</sequence>
<dbReference type="NCBIfam" id="TIGR01428">
    <property type="entry name" value="HAD_type_II"/>
    <property type="match status" value="1"/>
</dbReference>
<dbReference type="InterPro" id="IPR036412">
    <property type="entry name" value="HAD-like_sf"/>
</dbReference>
<comment type="function">
    <text evidence="3">Catalyzes the hydrolytic dehalogenation of small (S)-2-haloalkanoic acids to yield the corresponding (R)-2-hydroxyalkanoic acids.</text>
</comment>
<dbReference type="RefSeq" id="WP_378477239.1">
    <property type="nucleotide sequence ID" value="NZ_JBHUIW010000006.1"/>
</dbReference>
<dbReference type="EC" id="3.8.1.2" evidence="3"/>
<organism evidence="4 5">
    <name type="scientific">Rhodoplanes azumiensis</name>
    <dbReference type="NCBI Taxonomy" id="1897628"/>
    <lineage>
        <taxon>Bacteria</taxon>
        <taxon>Pseudomonadati</taxon>
        <taxon>Pseudomonadota</taxon>
        <taxon>Alphaproteobacteria</taxon>
        <taxon>Hyphomicrobiales</taxon>
        <taxon>Nitrobacteraceae</taxon>
        <taxon>Rhodoplanes</taxon>
    </lineage>
</organism>
<proteinExistence type="inferred from homology"/>
<dbReference type="InterPro" id="IPR051540">
    <property type="entry name" value="S-2-haloacid_dehalogenase"/>
</dbReference>
<dbReference type="SFLD" id="SFLDF00045">
    <property type="entry name" value="2-haloacid_dehalogenase"/>
    <property type="match status" value="1"/>
</dbReference>
<dbReference type="SFLD" id="SFLDS00003">
    <property type="entry name" value="Haloacid_Dehalogenase"/>
    <property type="match status" value="1"/>
</dbReference>
<evidence type="ECO:0000256" key="3">
    <source>
        <dbReference type="RuleBase" id="RU368077"/>
    </source>
</evidence>
<dbReference type="Proteomes" id="UP001597314">
    <property type="component" value="Unassembled WGS sequence"/>
</dbReference>
<reference evidence="5" key="1">
    <citation type="journal article" date="2019" name="Int. J. Syst. Evol. Microbiol.">
        <title>The Global Catalogue of Microorganisms (GCM) 10K type strain sequencing project: providing services to taxonomists for standard genome sequencing and annotation.</title>
        <authorList>
            <consortium name="The Broad Institute Genomics Platform"/>
            <consortium name="The Broad Institute Genome Sequencing Center for Infectious Disease"/>
            <person name="Wu L."/>
            <person name="Ma J."/>
        </authorList>
    </citation>
    <scope>NUCLEOTIDE SEQUENCE [LARGE SCALE GENOMIC DNA]</scope>
    <source>
        <strain evidence="5">CGMCC 1.6774</strain>
    </source>
</reference>
<dbReference type="EMBL" id="JBHUIW010000006">
    <property type="protein sequence ID" value="MFD2182058.1"/>
    <property type="molecule type" value="Genomic_DNA"/>
</dbReference>
<dbReference type="SFLD" id="SFLDG01129">
    <property type="entry name" value="C1.5:_HAD__Beta-PGM__Phosphata"/>
    <property type="match status" value="1"/>
</dbReference>
<dbReference type="Pfam" id="PF00702">
    <property type="entry name" value="Hydrolase"/>
    <property type="match status" value="1"/>
</dbReference>
<dbReference type="SFLD" id="SFLDG01135">
    <property type="entry name" value="C1.5.6:_HAD__Beta-PGM__Phospha"/>
    <property type="match status" value="1"/>
</dbReference>
<evidence type="ECO:0000256" key="2">
    <source>
        <dbReference type="ARBA" id="ARBA00022801"/>
    </source>
</evidence>
<dbReference type="CDD" id="cd02588">
    <property type="entry name" value="HAD_L2-DEX"/>
    <property type="match status" value="1"/>
</dbReference>
<dbReference type="PANTHER" id="PTHR43316:SF3">
    <property type="entry name" value="HALOACID DEHALOGENASE, TYPE II (AFU_ORTHOLOGUE AFUA_2G07750)-RELATED"/>
    <property type="match status" value="1"/>
</dbReference>